<dbReference type="GeneID" id="63710889"/>
<dbReference type="OrthoDB" id="431378at2759"/>
<organism evidence="3 4">
    <name type="scientific">Penicillium patulum</name>
    <name type="common">Penicillium griseofulvum</name>
    <dbReference type="NCBI Taxonomy" id="5078"/>
    <lineage>
        <taxon>Eukaryota</taxon>
        <taxon>Fungi</taxon>
        <taxon>Dikarya</taxon>
        <taxon>Ascomycota</taxon>
        <taxon>Pezizomycotina</taxon>
        <taxon>Eurotiomycetes</taxon>
        <taxon>Eurotiomycetidae</taxon>
        <taxon>Eurotiales</taxon>
        <taxon>Aspergillaceae</taxon>
        <taxon>Penicillium</taxon>
    </lineage>
</organism>
<dbReference type="Pfam" id="PF23465">
    <property type="entry name" value="DUF7131"/>
    <property type="match status" value="1"/>
</dbReference>
<dbReference type="RefSeq" id="XP_040653266.1">
    <property type="nucleotide sequence ID" value="XM_040795589.1"/>
</dbReference>
<dbReference type="GO" id="GO:0004620">
    <property type="term" value="F:phospholipase activity"/>
    <property type="evidence" value="ECO:0007669"/>
    <property type="project" value="TreeGrafter"/>
</dbReference>
<feature type="domain" description="DDHD" evidence="2">
    <location>
        <begin position="624"/>
        <end position="873"/>
    </location>
</feature>
<accession>A0A135M0N7</accession>
<evidence type="ECO:0000256" key="1">
    <source>
        <dbReference type="SAM" id="MobiDB-lite"/>
    </source>
</evidence>
<dbReference type="OMA" id="WTNFTTG"/>
<dbReference type="InterPro" id="IPR055555">
    <property type="entry name" value="PA-PLA1_DUF7131"/>
</dbReference>
<dbReference type="Pfam" id="PF23463">
    <property type="entry name" value="WWE_2"/>
    <property type="match status" value="1"/>
</dbReference>
<feature type="region of interest" description="Disordered" evidence="1">
    <location>
        <begin position="772"/>
        <end position="810"/>
    </location>
</feature>
<sequence length="873" mass="97204">MAGAEQKSFLGTLTPWSTRSSTPTPPGGHQKPDVLQRSQGEDHTVTHMYRLSMRRYPPDCPPLKVRWFYAVDSPKRKPSILGQKKTDQKPLPSPKKFIPFPGKDSQSIETTFQKLSDIEDARQQNQPNDSEPVLSKVPVNEDFLFNVDVEQRELSPTYWIGPVYEVRRGTWFIQDGSSLKPCEENLATQLEEGYIKLCPWRSQPPEQNPQTNERDKSRQTKSVPINTHEPDPKFAQSANQIPPPRGMGSDFNGPAVEPQQYRLFGAYMNRIVGYQDSTTAWLMNDDFMSRFSTSVYQKLGGVPGTKLVRGFEPRKPKEPPEAKGPKQKPLGESIPSRGLNDALKDKAAKADILKPAPAGEFEGYESIPKSTLERQMSSLAGEPQNPADLEEQARRQEEQEMEESRELDGADREREVDHLVLVTHGIGQRLGLRLESINFIHDVNVLRKTLKTVYKGSPDLQALNSALPDNDTNCRVQVLPVCWRHLLDFPYRGVRQNRKELDLTDADALEDDAYPSLSDITLESVPAVRNLISDLAMDVLLYQSGYCEHISNIVIQECNRILRLYRKQNPSFKGSVSLCGHSLGSAILFDILCHQPGSNTGQNGVFRGMAQESDDSTPKDASVFDFDCEEFFCLGSPIALFQMLKGKTIGGYSALDPQNRKKSLDVEVDLDSHGPGHALSDSSGIISMPKCRDLYNIFHPSDPVSYRVEPLISPAMATLKPQPLPSVKKSLWTTSGQSLSILGSRMGQSVGSLWTNFTTGVASSLLNRSLGLNGDDTSTAARTPGKPGDDSTHRRSQSGSAQHESEGSNDHYQTLIDSDLETLYNGFQKSRSINHGESLDPDADTNEDRKLKFEDAKVRALNANGRVDYSIQE</sequence>
<dbReference type="PANTHER" id="PTHR23509:SF10">
    <property type="entry name" value="LD21067P"/>
    <property type="match status" value="1"/>
</dbReference>
<feature type="region of interest" description="Disordered" evidence="1">
    <location>
        <begin position="78"/>
        <end position="106"/>
    </location>
</feature>
<protein>
    <recommendedName>
        <fullName evidence="2">DDHD domain-containing protein</fullName>
    </recommendedName>
</protein>
<dbReference type="PROSITE" id="PS51043">
    <property type="entry name" value="DDHD"/>
    <property type="match status" value="1"/>
</dbReference>
<evidence type="ECO:0000259" key="2">
    <source>
        <dbReference type="PROSITE" id="PS51043"/>
    </source>
</evidence>
<keyword evidence="4" id="KW-1185">Reference proteome</keyword>
<dbReference type="InterPro" id="IPR057826">
    <property type="entry name" value="WWE_C20G8.02"/>
</dbReference>
<dbReference type="InterPro" id="IPR058055">
    <property type="entry name" value="PA-PLA1"/>
</dbReference>
<dbReference type="Proteomes" id="UP000070168">
    <property type="component" value="Unassembled WGS sequence"/>
</dbReference>
<feature type="region of interest" description="Disordered" evidence="1">
    <location>
        <begin position="199"/>
        <end position="254"/>
    </location>
</feature>
<name>A0A135M0N7_PENPA</name>
<comment type="caution">
    <text evidence="3">The sequence shown here is derived from an EMBL/GenBank/DDBJ whole genome shotgun (WGS) entry which is preliminary data.</text>
</comment>
<dbReference type="GO" id="GO:0046872">
    <property type="term" value="F:metal ion binding"/>
    <property type="evidence" value="ECO:0007669"/>
    <property type="project" value="InterPro"/>
</dbReference>
<feature type="region of interest" description="Disordered" evidence="1">
    <location>
        <begin position="377"/>
        <end position="411"/>
    </location>
</feature>
<feature type="compositionally biased region" description="Basic and acidic residues" evidence="1">
    <location>
        <begin position="391"/>
        <end position="411"/>
    </location>
</feature>
<dbReference type="PANTHER" id="PTHR23509">
    <property type="entry name" value="PA-PL1 PHOSPHOLIPASE FAMILY"/>
    <property type="match status" value="1"/>
</dbReference>
<dbReference type="InterPro" id="IPR004177">
    <property type="entry name" value="DDHD_dom"/>
</dbReference>
<proteinExistence type="predicted"/>
<dbReference type="SMART" id="SM01127">
    <property type="entry name" value="DDHD"/>
    <property type="match status" value="1"/>
</dbReference>
<evidence type="ECO:0000313" key="3">
    <source>
        <dbReference type="EMBL" id="KXG54731.1"/>
    </source>
</evidence>
<evidence type="ECO:0000313" key="4">
    <source>
        <dbReference type="Proteomes" id="UP000070168"/>
    </source>
</evidence>
<dbReference type="STRING" id="5078.A0A135M0N7"/>
<feature type="region of interest" description="Disordered" evidence="1">
    <location>
        <begin position="303"/>
        <end position="338"/>
    </location>
</feature>
<dbReference type="EMBL" id="LHQR01000013">
    <property type="protein sequence ID" value="KXG54731.1"/>
    <property type="molecule type" value="Genomic_DNA"/>
</dbReference>
<feature type="compositionally biased region" description="Basic and acidic residues" evidence="1">
    <location>
        <begin position="30"/>
        <end position="43"/>
    </location>
</feature>
<reference evidence="3 4" key="1">
    <citation type="journal article" date="2016" name="BMC Genomics">
        <title>Genome sequencing and secondary metabolism of the postharvest pathogen Penicillium griseofulvum.</title>
        <authorList>
            <person name="Banani H."/>
            <person name="Marcet-Houben M."/>
            <person name="Ballester A.R."/>
            <person name="Abbruscato P."/>
            <person name="Gonzalez-Candelas L."/>
            <person name="Gabaldon T."/>
            <person name="Spadaro D."/>
        </authorList>
    </citation>
    <scope>NUCLEOTIDE SEQUENCE [LARGE SCALE GENOMIC DNA]</scope>
    <source>
        <strain evidence="3 4">PG3</strain>
    </source>
</reference>
<dbReference type="Pfam" id="PF02862">
    <property type="entry name" value="DDHD"/>
    <property type="match status" value="1"/>
</dbReference>
<dbReference type="GO" id="GO:0005737">
    <property type="term" value="C:cytoplasm"/>
    <property type="evidence" value="ECO:0007669"/>
    <property type="project" value="TreeGrafter"/>
</dbReference>
<feature type="compositionally biased region" description="Basic and acidic residues" evidence="1">
    <location>
        <begin position="309"/>
        <end position="324"/>
    </location>
</feature>
<feature type="region of interest" description="Disordered" evidence="1">
    <location>
        <begin position="1"/>
        <end position="43"/>
    </location>
</feature>
<gene>
    <name evidence="3" type="ORF">PGRI_078750</name>
</gene>
<dbReference type="AlphaFoldDB" id="A0A135M0N7"/>